<dbReference type="InterPro" id="IPR036249">
    <property type="entry name" value="Thioredoxin-like_sf"/>
</dbReference>
<evidence type="ECO:0000259" key="1">
    <source>
        <dbReference type="PROSITE" id="PS50404"/>
    </source>
</evidence>
<dbReference type="PROSITE" id="PS50404">
    <property type="entry name" value="GST_NTER"/>
    <property type="match status" value="1"/>
</dbReference>
<dbReference type="Pfam" id="PF13410">
    <property type="entry name" value="GST_C_2"/>
    <property type="match status" value="1"/>
</dbReference>
<dbReference type="SUPFAM" id="SSF47616">
    <property type="entry name" value="GST C-terminal domain-like"/>
    <property type="match status" value="1"/>
</dbReference>
<dbReference type="EMBL" id="JAOWKZ010000001">
    <property type="protein sequence ID" value="MCV2871784.1"/>
    <property type="molecule type" value="Genomic_DNA"/>
</dbReference>
<comment type="caution">
    <text evidence="2">The sequence shown here is derived from an EMBL/GenBank/DDBJ whole genome shotgun (WGS) entry which is preliminary data.</text>
</comment>
<accession>A0ABT2ZKX5</accession>
<dbReference type="PANTHER" id="PTHR44051">
    <property type="entry name" value="GLUTATHIONE S-TRANSFERASE-RELATED"/>
    <property type="match status" value="1"/>
</dbReference>
<dbReference type="InterPro" id="IPR004045">
    <property type="entry name" value="Glutathione_S-Trfase_N"/>
</dbReference>
<dbReference type="SUPFAM" id="SSF52833">
    <property type="entry name" value="Thioredoxin-like"/>
    <property type="match status" value="1"/>
</dbReference>
<dbReference type="Gene3D" id="3.40.30.10">
    <property type="entry name" value="Glutaredoxin"/>
    <property type="match status" value="1"/>
</dbReference>
<keyword evidence="3" id="KW-1185">Reference proteome</keyword>
<dbReference type="InterPro" id="IPR036282">
    <property type="entry name" value="Glutathione-S-Trfase_C_sf"/>
</dbReference>
<feature type="domain" description="GST N-terminal" evidence="1">
    <location>
        <begin position="10"/>
        <end position="88"/>
    </location>
</feature>
<evidence type="ECO:0000313" key="2">
    <source>
        <dbReference type="EMBL" id="MCV2871784.1"/>
    </source>
</evidence>
<protein>
    <submittedName>
        <fullName evidence="2">Glutathione S-transferase family protein</fullName>
    </submittedName>
</protein>
<dbReference type="RefSeq" id="WP_263738943.1">
    <property type="nucleotide sequence ID" value="NZ_JAOWKZ010000001.1"/>
</dbReference>
<dbReference type="PANTHER" id="PTHR44051:SF9">
    <property type="entry name" value="GLUTATHIONE S-TRANSFERASE 1"/>
    <property type="match status" value="1"/>
</dbReference>
<gene>
    <name evidence="2" type="ORF">OEZ71_05700</name>
</gene>
<reference evidence="2 3" key="1">
    <citation type="submission" date="2022-10" db="EMBL/GenBank/DDBJ databases">
        <title>Defluviimonas sp. nov., isolated from ocean surface sediments.</title>
        <authorList>
            <person name="He W."/>
            <person name="Wang L."/>
            <person name="Zhang D.-F."/>
        </authorList>
    </citation>
    <scope>NUCLEOTIDE SEQUENCE [LARGE SCALE GENOMIC DNA]</scope>
    <source>
        <strain evidence="2 3">WL0050</strain>
    </source>
</reference>
<name>A0ABT2ZKX5_9RHOB</name>
<dbReference type="Proteomes" id="UP001652564">
    <property type="component" value="Unassembled WGS sequence"/>
</dbReference>
<dbReference type="CDD" id="cd00570">
    <property type="entry name" value="GST_N_family"/>
    <property type="match status" value="1"/>
</dbReference>
<dbReference type="Gene3D" id="1.20.1050.10">
    <property type="match status" value="1"/>
</dbReference>
<evidence type="ECO:0000313" key="3">
    <source>
        <dbReference type="Proteomes" id="UP001652564"/>
    </source>
</evidence>
<proteinExistence type="predicted"/>
<dbReference type="Pfam" id="PF13417">
    <property type="entry name" value="GST_N_3"/>
    <property type="match status" value="1"/>
</dbReference>
<organism evidence="2 3">
    <name type="scientific">Albidovulum litorale</name>
    <dbReference type="NCBI Taxonomy" id="2984134"/>
    <lineage>
        <taxon>Bacteria</taxon>
        <taxon>Pseudomonadati</taxon>
        <taxon>Pseudomonadota</taxon>
        <taxon>Alphaproteobacteria</taxon>
        <taxon>Rhodobacterales</taxon>
        <taxon>Paracoccaceae</taxon>
        <taxon>Albidovulum</taxon>
    </lineage>
</organism>
<sequence length="241" mass="27413">MLQKTQAALVMLELQYTAGSPYARAVRILLHELKLDYVGYEPEAAPTPTQLGADTPTMQVPSLRDGEVVLWESGTIAEYLLRKASQRIDEKPQLAAALWRPMQEWEDKLLFSTIQTLGTAITTISQLTWTGVTVRENPHLQRCAERAQWILKWLEDRLSDDAHGFFPGALSVQDIFLTCHIRFAQARPLGLEFNLEKMPKCSALLERMDQRNSFVANPIWWWDPDVIGYSGVGKPVYEANR</sequence>